<sequence length="381" mass="39624">MTEPFVPVSLSPSSAPDALPSPWPALAALRLPSTVAEALAFAEELSLQRAVPGDGRTRELFEALGTLACHDLAVARAAEPHLDAHAILRQSGIDPGARGTWGVFASEGGEPLVVERSNDTWQVTGTKQWCSLAGQLDMALVTAIVAPEAGSGGSGSGGSGSATGPGERRLFGVRLRDPGITVERGAWHARGLTEVESGPVHFDRVDALPIGAPGWYLERPGFSWGAIAVAACWFGGAVGLARTLFESVSPDSSVSPVSRASSSSPASPGISPFALMHLGRVDALLEDSRRALLEAAERIDDGRATGPEGRLLAKRVRATVARASEEILLRVGHALGPAPLALDAAHAKRVADLTLYLRQHHAEKDDASLGSTVAALGTPPW</sequence>
<evidence type="ECO:0000313" key="2">
    <source>
        <dbReference type="Proteomes" id="UP000306192"/>
    </source>
</evidence>
<reference evidence="1 2" key="1">
    <citation type="journal article" date="2019" name="Microorganisms">
        <title>Systematic Affiliation and Genome Analysis of Subtercola vilae DB165(T) with Particular Emphasis on Cold Adaptation of an Isolate from a High-Altitude Cold Volcano Lake.</title>
        <authorList>
            <person name="Villalobos A.S."/>
            <person name="Wiese J."/>
            <person name="Imhoff J.F."/>
            <person name="Dorador C."/>
            <person name="Keller A."/>
            <person name="Hentschel U."/>
        </authorList>
    </citation>
    <scope>NUCLEOTIDE SEQUENCE [LARGE SCALE GENOMIC DNA]</scope>
    <source>
        <strain evidence="1 2">DB165</strain>
    </source>
</reference>
<name>A0A4T2C803_9MICO</name>
<dbReference type="EMBL" id="QYRT01000002">
    <property type="protein sequence ID" value="TIH40595.1"/>
    <property type="molecule type" value="Genomic_DNA"/>
</dbReference>
<dbReference type="InterPro" id="IPR009100">
    <property type="entry name" value="AcylCoA_DH/oxidase_NM_dom_sf"/>
</dbReference>
<gene>
    <name evidence="1" type="ORF">D4765_01000</name>
</gene>
<dbReference type="InterPro" id="IPR046373">
    <property type="entry name" value="Acyl-CoA_Oxase/DH_mid-dom_sf"/>
</dbReference>
<dbReference type="Gene3D" id="2.40.110.10">
    <property type="entry name" value="Butyryl-CoA Dehydrogenase, subunit A, domain 2"/>
    <property type="match status" value="1"/>
</dbReference>
<dbReference type="SUPFAM" id="SSF56645">
    <property type="entry name" value="Acyl-CoA dehydrogenase NM domain-like"/>
    <property type="match status" value="1"/>
</dbReference>
<dbReference type="RefSeq" id="WP_136640366.1">
    <property type="nucleotide sequence ID" value="NZ_QYRT01000002.1"/>
</dbReference>
<accession>A0A4T2C803</accession>
<keyword evidence="2" id="KW-1185">Reference proteome</keyword>
<protein>
    <submittedName>
        <fullName evidence="1">Acyl-CoA dehydrogenase</fullName>
    </submittedName>
</protein>
<dbReference type="Proteomes" id="UP000306192">
    <property type="component" value="Unassembled WGS sequence"/>
</dbReference>
<organism evidence="1 2">
    <name type="scientific">Subtercola vilae</name>
    <dbReference type="NCBI Taxonomy" id="2056433"/>
    <lineage>
        <taxon>Bacteria</taxon>
        <taxon>Bacillati</taxon>
        <taxon>Actinomycetota</taxon>
        <taxon>Actinomycetes</taxon>
        <taxon>Micrococcales</taxon>
        <taxon>Microbacteriaceae</taxon>
        <taxon>Subtercola</taxon>
    </lineage>
</organism>
<comment type="caution">
    <text evidence="1">The sequence shown here is derived from an EMBL/GenBank/DDBJ whole genome shotgun (WGS) entry which is preliminary data.</text>
</comment>
<proteinExistence type="predicted"/>
<dbReference type="OrthoDB" id="107064at2"/>
<dbReference type="AlphaFoldDB" id="A0A4T2C803"/>
<evidence type="ECO:0000313" key="1">
    <source>
        <dbReference type="EMBL" id="TIH40595.1"/>
    </source>
</evidence>
<dbReference type="GO" id="GO:0016627">
    <property type="term" value="F:oxidoreductase activity, acting on the CH-CH group of donors"/>
    <property type="evidence" value="ECO:0007669"/>
    <property type="project" value="InterPro"/>
</dbReference>